<evidence type="ECO:0000313" key="2">
    <source>
        <dbReference type="EMBL" id="GAF43605.1"/>
    </source>
</evidence>
<gene>
    <name evidence="2" type="ORF">RW1_009_00290</name>
</gene>
<dbReference type="InterPro" id="IPR039422">
    <property type="entry name" value="MarR/SlyA-like"/>
</dbReference>
<comment type="caution">
    <text evidence="2">The sequence shown here is derived from an EMBL/GenBank/DDBJ whole genome shotgun (WGS) entry which is preliminary data.</text>
</comment>
<dbReference type="InterPro" id="IPR000835">
    <property type="entry name" value="HTH_MarR-typ"/>
</dbReference>
<keyword evidence="3" id="KW-1185">Reference proteome</keyword>
<organism evidence="2 3">
    <name type="scientific">Rhodococcus wratislaviensis NBRC 100605</name>
    <dbReference type="NCBI Taxonomy" id="1219028"/>
    <lineage>
        <taxon>Bacteria</taxon>
        <taxon>Bacillati</taxon>
        <taxon>Actinomycetota</taxon>
        <taxon>Actinomycetes</taxon>
        <taxon>Mycobacteriales</taxon>
        <taxon>Nocardiaceae</taxon>
        <taxon>Rhodococcus</taxon>
    </lineage>
</organism>
<dbReference type="PROSITE" id="PS50995">
    <property type="entry name" value="HTH_MARR_2"/>
    <property type="match status" value="1"/>
</dbReference>
<reference evidence="2 3" key="1">
    <citation type="submission" date="2014-02" db="EMBL/GenBank/DDBJ databases">
        <title>Whole genome shotgun sequence of Rhodococcus wratislaviensis NBRC 100605.</title>
        <authorList>
            <person name="Hosoyama A."/>
            <person name="Tsuchikane K."/>
            <person name="Yoshida I."/>
            <person name="Ohji S."/>
            <person name="Ichikawa N."/>
            <person name="Yamazoe A."/>
            <person name="Fujita N."/>
        </authorList>
    </citation>
    <scope>NUCLEOTIDE SEQUENCE [LARGE SCALE GENOMIC DNA]</scope>
    <source>
        <strain evidence="2 3">NBRC 100605</strain>
    </source>
</reference>
<dbReference type="PANTHER" id="PTHR33164">
    <property type="entry name" value="TRANSCRIPTIONAL REGULATOR, MARR FAMILY"/>
    <property type="match status" value="1"/>
</dbReference>
<dbReference type="InterPro" id="IPR036390">
    <property type="entry name" value="WH_DNA-bd_sf"/>
</dbReference>
<dbReference type="EMBL" id="BAWF01000009">
    <property type="protein sequence ID" value="GAF43605.1"/>
    <property type="molecule type" value="Genomic_DNA"/>
</dbReference>
<dbReference type="SMART" id="SM00347">
    <property type="entry name" value="HTH_MARR"/>
    <property type="match status" value="1"/>
</dbReference>
<dbReference type="Proteomes" id="UP000019491">
    <property type="component" value="Unassembled WGS sequence"/>
</dbReference>
<evidence type="ECO:0000259" key="1">
    <source>
        <dbReference type="PROSITE" id="PS50995"/>
    </source>
</evidence>
<dbReference type="PANTHER" id="PTHR33164:SF101">
    <property type="entry name" value="TRANSCRIPTIONAL REPRESSOR MPRA"/>
    <property type="match status" value="1"/>
</dbReference>
<dbReference type="PRINTS" id="PR00598">
    <property type="entry name" value="HTHMARR"/>
</dbReference>
<accession>X0QYB9</accession>
<evidence type="ECO:0000313" key="3">
    <source>
        <dbReference type="Proteomes" id="UP000019491"/>
    </source>
</evidence>
<dbReference type="SUPFAM" id="SSF46785">
    <property type="entry name" value="Winged helix' DNA-binding domain"/>
    <property type="match status" value="1"/>
</dbReference>
<dbReference type="RefSeq" id="WP_037228500.1">
    <property type="nucleotide sequence ID" value="NZ_BAWF01000009.1"/>
</dbReference>
<dbReference type="GO" id="GO:0006950">
    <property type="term" value="P:response to stress"/>
    <property type="evidence" value="ECO:0007669"/>
    <property type="project" value="TreeGrafter"/>
</dbReference>
<protein>
    <submittedName>
        <fullName evidence="2">Putative MarR family transcriptional regulator</fullName>
    </submittedName>
</protein>
<dbReference type="AlphaFoldDB" id="X0QYB9"/>
<dbReference type="Gene3D" id="1.10.10.10">
    <property type="entry name" value="Winged helix-like DNA-binding domain superfamily/Winged helix DNA-binding domain"/>
    <property type="match status" value="1"/>
</dbReference>
<dbReference type="InterPro" id="IPR036388">
    <property type="entry name" value="WH-like_DNA-bd_sf"/>
</dbReference>
<feature type="domain" description="HTH marR-type" evidence="1">
    <location>
        <begin position="27"/>
        <end position="163"/>
    </location>
</feature>
<name>X0QYB9_RHOWR</name>
<dbReference type="GO" id="GO:0003700">
    <property type="term" value="F:DNA-binding transcription factor activity"/>
    <property type="evidence" value="ECO:0007669"/>
    <property type="project" value="InterPro"/>
</dbReference>
<sequence>MPTEPKAAPVDAIAETARQWLRNEWANPLAMYTVTSMIRSDQIVQSMMEQTLSKFDLTVARYEVLVILRFSKLGEMPLARISERLQVHPTSLTTVVDRLADHGFIERKPHPSDRRATLAVMTALGREAVEKAQLAVADEVFASTGLNAREQRQLVSLLNKVRMAAGDSIDQSILPLIWRASDTE</sequence>
<dbReference type="Pfam" id="PF01047">
    <property type="entry name" value="MarR"/>
    <property type="match status" value="1"/>
</dbReference>
<proteinExistence type="predicted"/>